<evidence type="ECO:0000313" key="5">
    <source>
        <dbReference type="Proteomes" id="UP000324705"/>
    </source>
</evidence>
<dbReference type="Pfam" id="PF07714">
    <property type="entry name" value="PK_Tyr_Ser-Thr"/>
    <property type="match status" value="1"/>
</dbReference>
<dbReference type="SUPFAM" id="SSF56112">
    <property type="entry name" value="Protein kinase-like (PK-like)"/>
    <property type="match status" value="1"/>
</dbReference>
<dbReference type="Proteomes" id="UP000324705">
    <property type="component" value="Chromosome 3B"/>
</dbReference>
<gene>
    <name evidence="4" type="ORF">TRITD_3Bv1G000900</name>
</gene>
<dbReference type="InterPro" id="IPR001245">
    <property type="entry name" value="Ser-Thr/Tyr_kinase_cat_dom"/>
</dbReference>
<sequence>MWFWKRNCPAATLPTEYNAQVIVDNLTENNVRNMWSSRRIRNDKLNVVHAQGIAGIGLPTTLVVKKFKNMNPTLQVDENVTNRCKYEMMLLASICHENIISVLDVIVRDEAIMLVYKCAVNGNLDRWLHRLEGQDRLLSWPERMTITIGIAKGLCHLHNGCNKPIVHHNINSNNILLDQNFKAMIAGFGTAQMNMAGLDQPLPIMGLPTGNFGYAAPEYGIAPSQLTEKVDVYSFGVVLLELITGRVATGPGVDGQLPIWAPRNRKELMANHLKGFKIEVDKGIPDQARCMKEMATVFTLGVDCTVMDQQKRPSMQIALK</sequence>
<proteinExistence type="predicted"/>
<protein>
    <recommendedName>
        <fullName evidence="3">Protein kinase domain-containing protein</fullName>
    </recommendedName>
</protein>
<accession>A0A9R1Q4D0</accession>
<keyword evidence="2" id="KW-0067">ATP-binding</keyword>
<feature type="domain" description="Protein kinase" evidence="3">
    <location>
        <begin position="20"/>
        <end position="320"/>
    </location>
</feature>
<dbReference type="Gene3D" id="3.30.200.20">
    <property type="entry name" value="Phosphorylase Kinase, domain 1"/>
    <property type="match status" value="1"/>
</dbReference>
<evidence type="ECO:0000259" key="3">
    <source>
        <dbReference type="PROSITE" id="PS50011"/>
    </source>
</evidence>
<dbReference type="AlphaFoldDB" id="A0A9R1Q4D0"/>
<dbReference type="GO" id="GO:0004672">
    <property type="term" value="F:protein kinase activity"/>
    <property type="evidence" value="ECO:0007669"/>
    <property type="project" value="InterPro"/>
</dbReference>
<keyword evidence="5" id="KW-1185">Reference proteome</keyword>
<dbReference type="PROSITE" id="PS50011">
    <property type="entry name" value="PROTEIN_KINASE_DOM"/>
    <property type="match status" value="1"/>
</dbReference>
<dbReference type="GO" id="GO:0005886">
    <property type="term" value="C:plasma membrane"/>
    <property type="evidence" value="ECO:0007669"/>
    <property type="project" value="TreeGrafter"/>
</dbReference>
<organism evidence="4 5">
    <name type="scientific">Triticum turgidum subsp. durum</name>
    <name type="common">Durum wheat</name>
    <name type="synonym">Triticum durum</name>
    <dbReference type="NCBI Taxonomy" id="4567"/>
    <lineage>
        <taxon>Eukaryota</taxon>
        <taxon>Viridiplantae</taxon>
        <taxon>Streptophyta</taxon>
        <taxon>Embryophyta</taxon>
        <taxon>Tracheophyta</taxon>
        <taxon>Spermatophyta</taxon>
        <taxon>Magnoliopsida</taxon>
        <taxon>Liliopsida</taxon>
        <taxon>Poales</taxon>
        <taxon>Poaceae</taxon>
        <taxon>BOP clade</taxon>
        <taxon>Pooideae</taxon>
        <taxon>Triticodae</taxon>
        <taxon>Triticeae</taxon>
        <taxon>Triticinae</taxon>
        <taxon>Triticum</taxon>
    </lineage>
</organism>
<dbReference type="InterPro" id="IPR011009">
    <property type="entry name" value="Kinase-like_dom_sf"/>
</dbReference>
<evidence type="ECO:0000256" key="2">
    <source>
        <dbReference type="ARBA" id="ARBA00022840"/>
    </source>
</evidence>
<evidence type="ECO:0000256" key="1">
    <source>
        <dbReference type="ARBA" id="ARBA00022741"/>
    </source>
</evidence>
<evidence type="ECO:0000313" key="4">
    <source>
        <dbReference type="EMBL" id="VAH70600.1"/>
    </source>
</evidence>
<dbReference type="GO" id="GO:0005524">
    <property type="term" value="F:ATP binding"/>
    <property type="evidence" value="ECO:0007669"/>
    <property type="project" value="UniProtKB-KW"/>
</dbReference>
<dbReference type="Gramene" id="TRITD3Bv1G000900.1">
    <property type="protein sequence ID" value="TRITD3Bv1G000900.1"/>
    <property type="gene ID" value="TRITD3Bv1G000900"/>
</dbReference>
<reference evidence="4 5" key="1">
    <citation type="submission" date="2017-09" db="EMBL/GenBank/DDBJ databases">
        <authorList>
            <consortium name="International Durum Wheat Genome Sequencing Consortium (IDWGSC)"/>
            <person name="Milanesi L."/>
        </authorList>
    </citation>
    <scope>NUCLEOTIDE SEQUENCE [LARGE SCALE GENOMIC DNA]</scope>
    <source>
        <strain evidence="5">cv. Svevo</strain>
    </source>
</reference>
<dbReference type="OMA" id="RMTITIG"/>
<name>A0A9R1Q4D0_TRITD</name>
<dbReference type="PANTHER" id="PTHR27001:SF538">
    <property type="entry name" value="OS02G0227500 PROTEIN"/>
    <property type="match status" value="1"/>
</dbReference>
<dbReference type="PANTHER" id="PTHR27001">
    <property type="entry name" value="OS01G0253100 PROTEIN"/>
    <property type="match status" value="1"/>
</dbReference>
<dbReference type="InterPro" id="IPR000719">
    <property type="entry name" value="Prot_kinase_dom"/>
</dbReference>
<dbReference type="Gene3D" id="1.10.510.10">
    <property type="entry name" value="Transferase(Phosphotransferase) domain 1"/>
    <property type="match status" value="1"/>
</dbReference>
<dbReference type="EMBL" id="LT934116">
    <property type="protein sequence ID" value="VAH70600.1"/>
    <property type="molecule type" value="Genomic_DNA"/>
</dbReference>
<keyword evidence="1" id="KW-0547">Nucleotide-binding</keyword>